<dbReference type="AlphaFoldDB" id="W9XA03"/>
<keyword evidence="3" id="KW-1185">Reference proteome</keyword>
<accession>W9XA03</accession>
<feature type="compositionally biased region" description="Low complexity" evidence="1">
    <location>
        <begin position="1"/>
        <end position="11"/>
    </location>
</feature>
<comment type="caution">
    <text evidence="2">The sequence shown here is derived from an EMBL/GenBank/DDBJ whole genome shotgun (WGS) entry which is preliminary data.</text>
</comment>
<evidence type="ECO:0000313" key="2">
    <source>
        <dbReference type="EMBL" id="EXJ67259.1"/>
    </source>
</evidence>
<name>W9XA03_9EURO</name>
<organism evidence="2 3">
    <name type="scientific">Cladophialophora psammophila CBS 110553</name>
    <dbReference type="NCBI Taxonomy" id="1182543"/>
    <lineage>
        <taxon>Eukaryota</taxon>
        <taxon>Fungi</taxon>
        <taxon>Dikarya</taxon>
        <taxon>Ascomycota</taxon>
        <taxon>Pezizomycotina</taxon>
        <taxon>Eurotiomycetes</taxon>
        <taxon>Chaetothyriomycetidae</taxon>
        <taxon>Chaetothyriales</taxon>
        <taxon>Herpotrichiellaceae</taxon>
        <taxon>Cladophialophora</taxon>
    </lineage>
</organism>
<evidence type="ECO:0000256" key="1">
    <source>
        <dbReference type="SAM" id="MobiDB-lite"/>
    </source>
</evidence>
<dbReference type="HOGENOM" id="CLU_1937952_0_0_1"/>
<dbReference type="Proteomes" id="UP000019471">
    <property type="component" value="Unassembled WGS sequence"/>
</dbReference>
<proteinExistence type="predicted"/>
<protein>
    <submittedName>
        <fullName evidence="2">Uncharacterized protein</fullName>
    </submittedName>
</protein>
<dbReference type="RefSeq" id="XP_007748674.1">
    <property type="nucleotide sequence ID" value="XM_007750484.1"/>
</dbReference>
<evidence type="ECO:0000313" key="3">
    <source>
        <dbReference type="Proteomes" id="UP000019471"/>
    </source>
</evidence>
<dbReference type="GeneID" id="19194601"/>
<sequence length="130" mass="14008">MGSSGSSSSPGASPPLPSRSKANGYTSLVVAPAQSTANLRQAQVQMLQFENDTLNWLTYESVYDDDKYTHTDEVRPMGFYNMPLSNLRIIAASNVVDGDTKLNSLYGHFLPLGVVVKQEPEAAALQTVGL</sequence>
<feature type="region of interest" description="Disordered" evidence="1">
    <location>
        <begin position="1"/>
        <end position="23"/>
    </location>
</feature>
<reference evidence="2 3" key="1">
    <citation type="submission" date="2013-03" db="EMBL/GenBank/DDBJ databases">
        <title>The Genome Sequence of Cladophialophora psammophila CBS 110553.</title>
        <authorList>
            <consortium name="The Broad Institute Genomics Platform"/>
            <person name="Cuomo C."/>
            <person name="de Hoog S."/>
            <person name="Gorbushina A."/>
            <person name="Walker B."/>
            <person name="Young S.K."/>
            <person name="Zeng Q."/>
            <person name="Gargeya S."/>
            <person name="Fitzgerald M."/>
            <person name="Haas B."/>
            <person name="Abouelleil A."/>
            <person name="Allen A.W."/>
            <person name="Alvarado L."/>
            <person name="Arachchi H.M."/>
            <person name="Berlin A.M."/>
            <person name="Chapman S.B."/>
            <person name="Gainer-Dewar J."/>
            <person name="Goldberg J."/>
            <person name="Griggs A."/>
            <person name="Gujja S."/>
            <person name="Hansen M."/>
            <person name="Howarth C."/>
            <person name="Imamovic A."/>
            <person name="Ireland A."/>
            <person name="Larimer J."/>
            <person name="McCowan C."/>
            <person name="Murphy C."/>
            <person name="Pearson M."/>
            <person name="Poon T.W."/>
            <person name="Priest M."/>
            <person name="Roberts A."/>
            <person name="Saif S."/>
            <person name="Shea T."/>
            <person name="Sisk P."/>
            <person name="Sykes S."/>
            <person name="Wortman J."/>
            <person name="Nusbaum C."/>
            <person name="Birren B."/>
        </authorList>
    </citation>
    <scope>NUCLEOTIDE SEQUENCE [LARGE SCALE GENOMIC DNA]</scope>
    <source>
        <strain evidence="2 3">CBS 110553</strain>
    </source>
</reference>
<dbReference type="EMBL" id="AMGX01000017">
    <property type="protein sequence ID" value="EXJ67259.1"/>
    <property type="molecule type" value="Genomic_DNA"/>
</dbReference>
<gene>
    <name evidence="2" type="ORF">A1O5_09906</name>
</gene>